<dbReference type="PANTHER" id="PTHR36010:SF1">
    <property type="entry name" value="CYTOCHROME C BIOGENESIS CCMF C-TERMINAL-LIKE MITOCHONDRIAL PROTEIN-RELATED"/>
    <property type="match status" value="1"/>
</dbReference>
<evidence type="ECO:0000256" key="2">
    <source>
        <dbReference type="SAM" id="Phobius"/>
    </source>
</evidence>
<reference evidence="4 5" key="1">
    <citation type="submission" date="2019-05" db="EMBL/GenBank/DDBJ databases">
        <title>Mikania micrantha, genome provides insights into the molecular mechanism of rapid growth.</title>
        <authorList>
            <person name="Liu B."/>
        </authorList>
    </citation>
    <scope>NUCLEOTIDE SEQUENCE [LARGE SCALE GENOMIC DNA]</scope>
    <source>
        <strain evidence="4">NLD-2019</strain>
        <tissue evidence="4">Leaf</tissue>
    </source>
</reference>
<evidence type="ECO:0000256" key="1">
    <source>
        <dbReference type="SAM" id="MobiDB-lite"/>
    </source>
</evidence>
<keyword evidence="2" id="KW-1133">Transmembrane helix</keyword>
<accession>A0A5N6NJP2</accession>
<comment type="caution">
    <text evidence="4">The sequence shown here is derived from an EMBL/GenBank/DDBJ whole genome shotgun (WGS) entry which is preliminary data.</text>
</comment>
<evidence type="ECO:0000259" key="3">
    <source>
        <dbReference type="Pfam" id="PF16327"/>
    </source>
</evidence>
<feature type="transmembrane region" description="Helical" evidence="2">
    <location>
        <begin position="298"/>
        <end position="319"/>
    </location>
</feature>
<dbReference type="InterPro" id="IPR044955">
    <property type="entry name" value="CCMFC"/>
</dbReference>
<evidence type="ECO:0000313" key="5">
    <source>
        <dbReference type="Proteomes" id="UP000326396"/>
    </source>
</evidence>
<feature type="compositionally biased region" description="Basic and acidic residues" evidence="1">
    <location>
        <begin position="354"/>
        <end position="363"/>
    </location>
</feature>
<keyword evidence="5" id="KW-1185">Reference proteome</keyword>
<feature type="region of interest" description="Disordered" evidence="1">
    <location>
        <begin position="351"/>
        <end position="373"/>
    </location>
</feature>
<organism evidence="4 5">
    <name type="scientific">Mikania micrantha</name>
    <name type="common">bitter vine</name>
    <dbReference type="NCBI Taxonomy" id="192012"/>
    <lineage>
        <taxon>Eukaryota</taxon>
        <taxon>Viridiplantae</taxon>
        <taxon>Streptophyta</taxon>
        <taxon>Embryophyta</taxon>
        <taxon>Tracheophyta</taxon>
        <taxon>Spermatophyta</taxon>
        <taxon>Magnoliopsida</taxon>
        <taxon>eudicotyledons</taxon>
        <taxon>Gunneridae</taxon>
        <taxon>Pentapetalae</taxon>
        <taxon>asterids</taxon>
        <taxon>campanulids</taxon>
        <taxon>Asterales</taxon>
        <taxon>Asteraceae</taxon>
        <taxon>Asteroideae</taxon>
        <taxon>Heliantheae alliance</taxon>
        <taxon>Eupatorieae</taxon>
        <taxon>Mikania</taxon>
    </lineage>
</organism>
<dbReference type="EMBL" id="SZYD01000011">
    <property type="protein sequence ID" value="KAD4888437.1"/>
    <property type="molecule type" value="Genomic_DNA"/>
</dbReference>
<feature type="region of interest" description="Disordered" evidence="1">
    <location>
        <begin position="207"/>
        <end position="233"/>
    </location>
</feature>
<feature type="domain" description="Cytochrome c-type biogenesis protein CcmF C-terminal" evidence="3">
    <location>
        <begin position="539"/>
        <end position="613"/>
    </location>
</feature>
<dbReference type="GO" id="GO:0017004">
    <property type="term" value="P:cytochrome complex assembly"/>
    <property type="evidence" value="ECO:0007669"/>
    <property type="project" value="InterPro"/>
</dbReference>
<feature type="transmembrane region" description="Helical" evidence="2">
    <location>
        <begin position="99"/>
        <end position="116"/>
    </location>
</feature>
<protein>
    <recommendedName>
        <fullName evidence="3">Cytochrome c-type biogenesis protein CcmF C-terminal domain-containing protein</fullName>
    </recommendedName>
</protein>
<sequence>MLGEQKISRIMELSPYKNIRMEAYNFIEDSVEPVNSLEHTFQKDLMEAKAKIERIEKMVQLHNLFFFITSMVVPRGTAAPVLLKWFVSRDVPTGAPSSNGTIIPILIPLVSLLVYLHSRKFIRSTDGAKSGVFIIASQPILLPDILGRSSSETRARKALFRFVPVLHFLLLEKKGDFSYLESFCGVLRLLFFRTFFSLPRDRLAKRERAQRRKGQRLLPNGNEQGRNNKMRCPGHPHLERRVEVFGPVALPVPPSPDGACVGSAPPEIGLEALTFPTSRQLMAVGHGYYKKAPMKMNISHGGVCIFILGVLLSCDPAAYVRPVAHASYLFRAGGVNSDSIRVFNPAAEMLSQPGREHGGDGLPKKPARAGKKREALSGRFFGRDKLVKKEAYPRPDCQLLALSISPKLPPGFGPSCMRQKLVPRTVRGPSPIPAVRVRLRLTNTKKIQFTQRLPLGSELHMGKERCCLQGLDYLHGPTFHSICGNFLIYKPSLTNDRLMFEDDESLRVDLLPINNFPASFENGKLEHFLHRWMKNREHKNFWLTMFPEKRYFQETTNTTEMAIHTNPFTDLYASIGTSSSRTGGWYTTIMKLPFIFLIRIGFMLASLGGSRSLLRQLQKDKLPWNRETAGDLDFEPFAVLIDVMGDYLGWPGCLFAKAEGLKKKFFVLLDRIGAKSEDGSGGISWLGEWGVEYSESTGLVGKECIGLLSSGMMVSHIYRQGNSIADRLASHAYSHSTVLASLEVAGEPVAGLNPSQEELMLAGRLLPEMTLCRGNIGTFRLGHRSRYFSFLGTNSQASATAFLRAPSLISVALLVRAAIPSLVRMLPELVRQHQGSCRHGTPFPTRSSNGDVVHTDLTVLRVLSTTSFGLCSKFNAQAAQKPYSSTGAGLVLLGSNSKWYQGDVVVPSVFFMEGSIIQDILERRIDKCDEEMEIPEKSTNKGSGGLKVRREHCAKGTRPQHTVVPFFSFFLFLRTRSSCNLAIRLYSDRTMNVSVLSGPYLLMTDLHSQLMTLNDLRTLGGQACLRLGCFAVAWGITVRRDRRAPHTAMPTAAFESILGSRGLKRDIRAKKKGLQPKRKLKRKLEPDKLKMMEFPIRLGRTLENLRILSTSSVSSKGLKTGVYPSPLPVSVVNRWIRDAFRRSTVVEKNIGMLWWMSSCNLWFCLASTRKSQITTKDKVGNAIRTRIGKVEIAYEKESNLFGVNLLFPALPHRGRKADFEYKVESKRCLALFAKTAVGDRNEAYFPYKKINRIGRERCRFRRLLNSFESHMAKLLGQGEVKRHSIAFRETPSDVLEMEIQIKYLLRRQALGLLVPIYKPLLTSTFFHFPPSKWHLFMRLSP</sequence>
<dbReference type="Proteomes" id="UP000326396">
    <property type="component" value="Linkage Group LG19"/>
</dbReference>
<feature type="transmembrane region" description="Helical" evidence="2">
    <location>
        <begin position="64"/>
        <end position="87"/>
    </location>
</feature>
<proteinExistence type="predicted"/>
<evidence type="ECO:0000313" key="4">
    <source>
        <dbReference type="EMBL" id="KAD4888437.1"/>
    </source>
</evidence>
<keyword evidence="2" id="KW-0472">Membrane</keyword>
<dbReference type="PANTHER" id="PTHR36010">
    <property type="entry name" value="CYTOCHROME C BIOGENESIS CCMF C-TERMINAL-LIKE MITOCHONDRIAL PROTEIN-RELATED"/>
    <property type="match status" value="1"/>
</dbReference>
<dbReference type="OrthoDB" id="1935244at2759"/>
<gene>
    <name evidence="4" type="ORF">E3N88_20510</name>
</gene>
<keyword evidence="2" id="KW-0812">Transmembrane</keyword>
<name>A0A5N6NJP2_9ASTR</name>
<dbReference type="InterPro" id="IPR032523">
    <property type="entry name" value="CcmF_C"/>
</dbReference>
<dbReference type="Pfam" id="PF16327">
    <property type="entry name" value="CcmF_C"/>
    <property type="match status" value="1"/>
</dbReference>